<protein>
    <submittedName>
        <fullName evidence="1">Uncharacterized protein</fullName>
    </submittedName>
</protein>
<keyword evidence="2" id="KW-1185">Reference proteome</keyword>
<comment type="caution">
    <text evidence="1">The sequence shown here is derived from an EMBL/GenBank/DDBJ whole genome shotgun (WGS) entry which is preliminary data.</text>
</comment>
<organism evidence="1 2">
    <name type="scientific">Uliginosibacterium silvisoli</name>
    <dbReference type="NCBI Taxonomy" id="3114758"/>
    <lineage>
        <taxon>Bacteria</taxon>
        <taxon>Pseudomonadati</taxon>
        <taxon>Pseudomonadota</taxon>
        <taxon>Betaproteobacteria</taxon>
        <taxon>Rhodocyclales</taxon>
        <taxon>Zoogloeaceae</taxon>
        <taxon>Uliginosibacterium</taxon>
    </lineage>
</organism>
<evidence type="ECO:0000313" key="1">
    <source>
        <dbReference type="EMBL" id="MEC5386417.1"/>
    </source>
</evidence>
<sequence length="84" mass="9921">MSSDSGISPGYFSLRYQIDDVYSVRFVWKRPRYFMRVWKPETPQPDVLARLVMAPPFKEAWLTFVTNVELLEVWETEAVAGYQQ</sequence>
<proteinExistence type="predicted"/>
<accession>A0ABU6K3E5</accession>
<gene>
    <name evidence="1" type="ORF">VVD49_11835</name>
</gene>
<name>A0ABU6K3E5_9RHOO</name>
<reference evidence="1 2" key="1">
    <citation type="submission" date="2024-01" db="EMBL/GenBank/DDBJ databases">
        <title>Uliginosibacterium soil sp. nov.</title>
        <authorList>
            <person name="Lv Y."/>
        </authorList>
    </citation>
    <scope>NUCLEOTIDE SEQUENCE [LARGE SCALE GENOMIC DNA]</scope>
    <source>
        <strain evidence="1 2">H3</strain>
    </source>
</reference>
<dbReference type="RefSeq" id="WP_327599383.1">
    <property type="nucleotide sequence ID" value="NZ_JAYXHS010000002.1"/>
</dbReference>
<evidence type="ECO:0000313" key="2">
    <source>
        <dbReference type="Proteomes" id="UP001331561"/>
    </source>
</evidence>
<dbReference type="EMBL" id="JAYXHS010000002">
    <property type="protein sequence ID" value="MEC5386417.1"/>
    <property type="molecule type" value="Genomic_DNA"/>
</dbReference>
<dbReference type="Proteomes" id="UP001331561">
    <property type="component" value="Unassembled WGS sequence"/>
</dbReference>